<accession>W7EF69</accession>
<reference evidence="2 3" key="1">
    <citation type="journal article" date="2013" name="PLoS Genet.">
        <title>Comparative genome structure, secondary metabolite, and effector coding capacity across Cochliobolus pathogens.</title>
        <authorList>
            <person name="Condon B.J."/>
            <person name="Leng Y."/>
            <person name="Wu D."/>
            <person name="Bushley K.E."/>
            <person name="Ohm R.A."/>
            <person name="Otillar R."/>
            <person name="Martin J."/>
            <person name="Schackwitz W."/>
            <person name="Grimwood J."/>
            <person name="MohdZainudin N."/>
            <person name="Xue C."/>
            <person name="Wang R."/>
            <person name="Manning V.A."/>
            <person name="Dhillon B."/>
            <person name="Tu Z.J."/>
            <person name="Steffenson B.J."/>
            <person name="Salamov A."/>
            <person name="Sun H."/>
            <person name="Lowry S."/>
            <person name="LaButti K."/>
            <person name="Han J."/>
            <person name="Copeland A."/>
            <person name="Lindquist E."/>
            <person name="Barry K."/>
            <person name="Schmutz J."/>
            <person name="Baker S.E."/>
            <person name="Ciuffetti L.M."/>
            <person name="Grigoriev I.V."/>
            <person name="Zhong S."/>
            <person name="Turgeon B.G."/>
        </authorList>
    </citation>
    <scope>NUCLEOTIDE SEQUENCE [LARGE SCALE GENOMIC DNA]</scope>
    <source>
        <strain evidence="2 3">FI3</strain>
    </source>
</reference>
<dbReference type="EMBL" id="KI968714">
    <property type="protein sequence ID" value="EUN29203.1"/>
    <property type="molecule type" value="Genomic_DNA"/>
</dbReference>
<protein>
    <submittedName>
        <fullName evidence="2">Uncharacterized protein</fullName>
    </submittedName>
</protein>
<evidence type="ECO:0000313" key="3">
    <source>
        <dbReference type="Proteomes" id="UP000054337"/>
    </source>
</evidence>
<dbReference type="AlphaFoldDB" id="W7EF69"/>
<feature type="compositionally biased region" description="Low complexity" evidence="1">
    <location>
        <begin position="90"/>
        <end position="132"/>
    </location>
</feature>
<dbReference type="OrthoDB" id="3677817at2759"/>
<evidence type="ECO:0000256" key="1">
    <source>
        <dbReference type="SAM" id="MobiDB-lite"/>
    </source>
</evidence>
<proteinExistence type="predicted"/>
<keyword evidence="3" id="KW-1185">Reference proteome</keyword>
<dbReference type="GeneID" id="26259713"/>
<evidence type="ECO:0000313" key="2">
    <source>
        <dbReference type="EMBL" id="EUN29203.1"/>
    </source>
</evidence>
<organism evidence="2 3">
    <name type="scientific">Bipolaris victoriae (strain FI3)</name>
    <name type="common">Victoria blight of oats agent</name>
    <name type="synonym">Cochliobolus victoriae</name>
    <dbReference type="NCBI Taxonomy" id="930091"/>
    <lineage>
        <taxon>Eukaryota</taxon>
        <taxon>Fungi</taxon>
        <taxon>Dikarya</taxon>
        <taxon>Ascomycota</taxon>
        <taxon>Pezizomycotina</taxon>
        <taxon>Dothideomycetes</taxon>
        <taxon>Pleosporomycetidae</taxon>
        <taxon>Pleosporales</taxon>
        <taxon>Pleosporineae</taxon>
        <taxon>Pleosporaceae</taxon>
        <taxon>Bipolaris</taxon>
    </lineage>
</organism>
<dbReference type="HOGENOM" id="CLU_1195515_0_0_1"/>
<name>W7EF69_BIPV3</name>
<sequence length="245" mass="26421">MPQEKIQDCGCAFNVLRTLAHVEELTMSSQVPLETALQVTSTAERPSLAVLNCERCRQQRLPLTAVTILCAHLVEWLCRLWNLTDDDTSEASTDASSTTTTTATTTTTNNSNARNNINLSSNTSNTTNHSESQLPLQPWKFSLGNYDLAADEADALSNELIILRLTDFSAILGSLEAALVTSGLTPSMSLSPPERSTSNPTATDLAAIAPICLDIVRADLHLVRTSIRCLKEKSLLNNSGSSTIS</sequence>
<feature type="region of interest" description="Disordered" evidence="1">
    <location>
        <begin position="88"/>
        <end position="133"/>
    </location>
</feature>
<dbReference type="Proteomes" id="UP000054337">
    <property type="component" value="Unassembled WGS sequence"/>
</dbReference>
<dbReference type="RefSeq" id="XP_014558802.1">
    <property type="nucleotide sequence ID" value="XM_014703316.1"/>
</dbReference>
<gene>
    <name evidence="2" type="ORF">COCVIDRAFT_93455</name>
</gene>